<dbReference type="Gene3D" id="2.40.30.170">
    <property type="match status" value="1"/>
</dbReference>
<dbReference type="RefSeq" id="WP_068335637.1">
    <property type="nucleotide sequence ID" value="NZ_LVHF01000033.1"/>
</dbReference>
<dbReference type="EMBL" id="LVHF01000033">
    <property type="protein sequence ID" value="OAN11238.1"/>
    <property type="molecule type" value="Genomic_DNA"/>
</dbReference>
<dbReference type="STRING" id="858640.A3K86_19970"/>
<dbReference type="AlphaFoldDB" id="A0A178K1P0"/>
<accession>A0A178K1P0</accession>
<gene>
    <name evidence="1" type="ORF">A3K86_19970</name>
</gene>
<dbReference type="Proteomes" id="UP000078503">
    <property type="component" value="Unassembled WGS sequence"/>
</dbReference>
<dbReference type="Gene3D" id="1.10.287.470">
    <property type="entry name" value="Helix hairpin bin"/>
    <property type="match status" value="1"/>
</dbReference>
<proteinExistence type="predicted"/>
<dbReference type="Gene3D" id="2.40.50.100">
    <property type="match status" value="1"/>
</dbReference>
<sequence>MSKYKSLAAVVPAAALVGWLGYTFWQAYQPQPERLQGQIEAQQYNISSKVPGRIDQVMVKKGEMIESGQLVFTLLSPELDAKLEQARAGQEAAGAMAEQAEKGARSQEIAAAYDQWQKAKAAATLMEKTYKRVDNLYRDGVIAEQKRDEAYTQWQAARYTERAAFQMSEMAKEGARDETKRAAAEQARMAAGAVAEVEAYAADTRVESWHSGEVSQILLRSGELAPQGFPVVSIVDMDDAWAVFNVREDRLKDFREGQTFKAVIPAIGDQAHTFKVSHVAVMGDFATWRATDTAKGFDMRTFEVEARPVEPIEGLRVGMSILVEQE</sequence>
<evidence type="ECO:0000313" key="2">
    <source>
        <dbReference type="Proteomes" id="UP000078503"/>
    </source>
</evidence>
<evidence type="ECO:0000313" key="1">
    <source>
        <dbReference type="EMBL" id="OAN11238.1"/>
    </source>
</evidence>
<protein>
    <submittedName>
        <fullName evidence="1">Uncharacterized protein</fullName>
    </submittedName>
</protein>
<comment type="caution">
    <text evidence="1">The sequence shown here is derived from an EMBL/GenBank/DDBJ whole genome shotgun (WGS) entry which is preliminary data.</text>
</comment>
<organism evidence="1 2">
    <name type="scientific">Photobacterium jeanii</name>
    <dbReference type="NCBI Taxonomy" id="858640"/>
    <lineage>
        <taxon>Bacteria</taxon>
        <taxon>Pseudomonadati</taxon>
        <taxon>Pseudomonadota</taxon>
        <taxon>Gammaproteobacteria</taxon>
        <taxon>Vibrionales</taxon>
        <taxon>Vibrionaceae</taxon>
        <taxon>Photobacterium</taxon>
    </lineage>
</organism>
<name>A0A178K1P0_9GAMM</name>
<reference evidence="1 2" key="1">
    <citation type="submission" date="2016-03" db="EMBL/GenBank/DDBJ databases">
        <title>Photobacterium proteolyticum sp. nov. a protease producing bacterium isolated from ocean sediments of Laizhou Bay.</title>
        <authorList>
            <person name="Li Y."/>
        </authorList>
    </citation>
    <scope>NUCLEOTIDE SEQUENCE [LARGE SCALE GENOMIC DNA]</scope>
    <source>
        <strain evidence="1 2">R-40508</strain>
    </source>
</reference>
<dbReference type="PANTHER" id="PTHR30438">
    <property type="entry name" value="36 KDA ANTIGEN-RELATED"/>
    <property type="match status" value="1"/>
</dbReference>
<dbReference type="SUPFAM" id="SSF111369">
    <property type="entry name" value="HlyD-like secretion proteins"/>
    <property type="match status" value="1"/>
</dbReference>
<dbReference type="OrthoDB" id="9793801at2"/>
<dbReference type="PANTHER" id="PTHR30438:SF1">
    <property type="entry name" value="36 KDA ANTIGEN"/>
    <property type="match status" value="1"/>
</dbReference>
<keyword evidence="2" id="KW-1185">Reference proteome</keyword>